<dbReference type="AlphaFoldDB" id="A0A516NHQ9"/>
<dbReference type="KEGG" id="nod:FOH10_06465"/>
<protein>
    <recommendedName>
        <fullName evidence="5">DUF732 domain-containing protein</fullName>
    </recommendedName>
</protein>
<keyword evidence="2" id="KW-0732">Signal</keyword>
<evidence type="ECO:0000313" key="3">
    <source>
        <dbReference type="EMBL" id="QDP78443.1"/>
    </source>
</evidence>
<sequence length="137" mass="14172">MRGAIGASALAGLAVTLVAVTGCGDDSTSESSVTSSTTTSATSTRPATPLPGEPVQCGTGPWGLSVVVYTTKGPDFCAMALEVVNEYAAQRDSQPEGDIAVTVDNIRWVCAERQGDPNPYQECGSQNESADQIHLYS</sequence>
<feature type="region of interest" description="Disordered" evidence="1">
    <location>
        <begin position="24"/>
        <end position="56"/>
    </location>
</feature>
<evidence type="ECO:0000256" key="2">
    <source>
        <dbReference type="SAM" id="SignalP"/>
    </source>
</evidence>
<evidence type="ECO:0008006" key="5">
    <source>
        <dbReference type="Google" id="ProtNLM"/>
    </source>
</evidence>
<feature type="chain" id="PRO_5038470059" description="DUF732 domain-containing protein" evidence="2">
    <location>
        <begin position="20"/>
        <end position="137"/>
    </location>
</feature>
<dbReference type="GeneID" id="80332036"/>
<reference evidence="3 4" key="1">
    <citation type="submission" date="2019-07" db="EMBL/GenBank/DDBJ databases">
        <title>Complete Genome Sequence and Methylome Analysis of Nocardia otitidis-caviarum NEB252.</title>
        <authorList>
            <person name="Fomenkov A."/>
            <person name="Anton B.P."/>
            <person name="Vincze T."/>
            <person name="Roberts R.J."/>
        </authorList>
    </citation>
    <scope>NUCLEOTIDE SEQUENCE [LARGE SCALE GENOMIC DNA]</scope>
    <source>
        <strain evidence="3 4">NEB252</strain>
    </source>
</reference>
<accession>A0A516NHQ9</accession>
<dbReference type="EMBL" id="CP041695">
    <property type="protein sequence ID" value="QDP78443.1"/>
    <property type="molecule type" value="Genomic_DNA"/>
</dbReference>
<dbReference type="Proteomes" id="UP000317039">
    <property type="component" value="Chromosome"/>
</dbReference>
<gene>
    <name evidence="3" type="ORF">FOH10_06465</name>
</gene>
<evidence type="ECO:0000313" key="4">
    <source>
        <dbReference type="Proteomes" id="UP000317039"/>
    </source>
</evidence>
<feature type="signal peptide" evidence="2">
    <location>
        <begin position="1"/>
        <end position="19"/>
    </location>
</feature>
<dbReference type="PROSITE" id="PS51257">
    <property type="entry name" value="PROKAR_LIPOPROTEIN"/>
    <property type="match status" value="1"/>
</dbReference>
<name>A0A516NHQ9_9NOCA</name>
<proteinExistence type="predicted"/>
<organism evidence="3 4">
    <name type="scientific">Nocardia otitidiscaviarum</name>
    <dbReference type="NCBI Taxonomy" id="1823"/>
    <lineage>
        <taxon>Bacteria</taxon>
        <taxon>Bacillati</taxon>
        <taxon>Actinomycetota</taxon>
        <taxon>Actinomycetes</taxon>
        <taxon>Mycobacteriales</taxon>
        <taxon>Nocardiaceae</taxon>
        <taxon>Nocardia</taxon>
    </lineage>
</organism>
<feature type="region of interest" description="Disordered" evidence="1">
    <location>
        <begin position="117"/>
        <end position="137"/>
    </location>
</feature>
<feature type="compositionally biased region" description="Low complexity" evidence="1">
    <location>
        <begin position="29"/>
        <end position="44"/>
    </location>
</feature>
<evidence type="ECO:0000256" key="1">
    <source>
        <dbReference type="SAM" id="MobiDB-lite"/>
    </source>
</evidence>
<dbReference type="RefSeq" id="WP_143980033.1">
    <property type="nucleotide sequence ID" value="NZ_CP041695.1"/>
</dbReference>